<accession>A0ABU6CBT8</accession>
<evidence type="ECO:0000313" key="3">
    <source>
        <dbReference type="Proteomes" id="UP001352223"/>
    </source>
</evidence>
<protein>
    <submittedName>
        <fullName evidence="2">Acyl-CoA carboxylase subunit epsilon</fullName>
    </submittedName>
</protein>
<comment type="caution">
    <text evidence="2">The sequence shown here is derived from an EMBL/GenBank/DDBJ whole genome shotgun (WGS) entry which is preliminary data.</text>
</comment>
<proteinExistence type="predicted"/>
<reference evidence="2 3" key="1">
    <citation type="submission" date="2022-10" db="EMBL/GenBank/DDBJ databases">
        <authorList>
            <person name="Xie J."/>
            <person name="Shen N."/>
        </authorList>
    </citation>
    <scope>NUCLEOTIDE SEQUENCE [LARGE SCALE GENOMIC DNA]</scope>
    <source>
        <strain evidence="2 3">DSM 41681</strain>
    </source>
</reference>
<dbReference type="EMBL" id="JAOZYB010000127">
    <property type="protein sequence ID" value="MEB3962170.1"/>
    <property type="molecule type" value="Genomic_DNA"/>
</dbReference>
<evidence type="ECO:0000256" key="1">
    <source>
        <dbReference type="SAM" id="MobiDB-lite"/>
    </source>
</evidence>
<name>A0ABU6CBT8_9ACTN</name>
<feature type="region of interest" description="Disordered" evidence="1">
    <location>
        <begin position="44"/>
        <end position="70"/>
    </location>
</feature>
<dbReference type="Pfam" id="PF13822">
    <property type="entry name" value="ACC_epsilon"/>
    <property type="match status" value="1"/>
</dbReference>
<dbReference type="InterPro" id="IPR032716">
    <property type="entry name" value="ACC_epsilon"/>
</dbReference>
<dbReference type="RefSeq" id="WP_324769629.1">
    <property type="nucleotide sequence ID" value="NZ_BAAATS010000011.1"/>
</dbReference>
<keyword evidence="3" id="KW-1185">Reference proteome</keyword>
<gene>
    <name evidence="2" type="ORF">OKJ48_18215</name>
</gene>
<feature type="compositionally biased region" description="Basic and acidic residues" evidence="1">
    <location>
        <begin position="44"/>
        <end position="53"/>
    </location>
</feature>
<dbReference type="Proteomes" id="UP001352223">
    <property type="component" value="Unassembled WGS sequence"/>
</dbReference>
<sequence>MNDPDNMQQGVGELDILRVVRGRAGAEEVAALTVLLLSLRARAERKDAAPERGRRWRPHAQAYRAPSSWQ</sequence>
<organism evidence="2 3">
    <name type="scientific">Streptomyces kunmingensis</name>
    <dbReference type="NCBI Taxonomy" id="68225"/>
    <lineage>
        <taxon>Bacteria</taxon>
        <taxon>Bacillati</taxon>
        <taxon>Actinomycetota</taxon>
        <taxon>Actinomycetes</taxon>
        <taxon>Kitasatosporales</taxon>
        <taxon>Streptomycetaceae</taxon>
        <taxon>Streptomyces</taxon>
    </lineage>
</organism>
<evidence type="ECO:0000313" key="2">
    <source>
        <dbReference type="EMBL" id="MEB3962170.1"/>
    </source>
</evidence>